<feature type="region of interest" description="Disordered" evidence="2">
    <location>
        <begin position="393"/>
        <end position="421"/>
    </location>
</feature>
<reference evidence="3" key="1">
    <citation type="submission" date="2021-02" db="EMBL/GenBank/DDBJ databases">
        <authorList>
            <person name="Dougan E. K."/>
            <person name="Rhodes N."/>
            <person name="Thang M."/>
            <person name="Chan C."/>
        </authorList>
    </citation>
    <scope>NUCLEOTIDE SEQUENCE</scope>
</reference>
<evidence type="ECO:0000313" key="4">
    <source>
        <dbReference type="Proteomes" id="UP000604046"/>
    </source>
</evidence>
<evidence type="ECO:0000313" key="3">
    <source>
        <dbReference type="EMBL" id="CAE7220410.1"/>
    </source>
</evidence>
<dbReference type="Proteomes" id="UP000604046">
    <property type="component" value="Unassembled WGS sequence"/>
</dbReference>
<comment type="caution">
    <text evidence="3">The sequence shown here is derived from an EMBL/GenBank/DDBJ whole genome shotgun (WGS) entry which is preliminary data.</text>
</comment>
<sequence length="597" mass="64610">MDFCGKLLRAHAGLDEVLSEEVAQNAMVPAEKILSLAKVKSLFDIEGVLAARAQDIEKEKKESEAAEAEAIARAAESTAEAAVEVAPTPAEPADAIQEHLQPEACEDDAPQTASNEDRVKMFNMIVVPQMALDLIAKLEDQNFEELVDYASMRALSVCINEFLDIRECPTNGSSKDYKSVLQEAGCGQGPPRVYIYDAKAHVRVVTTDSDLRANPWKRSVALDITSTKNWLHALFVDPATVKKSSEKQPVLMRKTDLLMLYDGRSQRSFAAMSSEIGKIMPHVSKELELPSRHYTLVRRMYHNKEFRDSRSLYATRSSSLNAKSAEPLEIVFSKTLKLALRSQEDIAGQTTGSGRIEDNRCRAWSDLAMKAEESQLLSQVSFPVYESMLGSRAGGGDKGGDSLHSAVGDADEDSDNGDAAAAQVPPEARMFVCPWEAHEDDMALAYHLCRPEHGRLVILTPGSGESALAAVRAKIHATLLCENGAHKQVVFQTILLKIVVAMISGNSPGFSLGRRVLSRVKSLNGDDSVEPPKPSGGQISRAASYQFMTPSPSKPRPFGSPAATSPAATEGVQAESEDAGHVSDESGWVPSGDEAAS</sequence>
<protein>
    <submittedName>
        <fullName evidence="3">Uncharacterized protein</fullName>
    </submittedName>
</protein>
<feature type="compositionally biased region" description="Polar residues" evidence="2">
    <location>
        <begin position="537"/>
        <end position="551"/>
    </location>
</feature>
<proteinExistence type="predicted"/>
<dbReference type="AlphaFoldDB" id="A0A812JZH3"/>
<accession>A0A812JZH3</accession>
<keyword evidence="4" id="KW-1185">Reference proteome</keyword>
<evidence type="ECO:0000256" key="2">
    <source>
        <dbReference type="SAM" id="MobiDB-lite"/>
    </source>
</evidence>
<keyword evidence="1" id="KW-0175">Coiled coil</keyword>
<feature type="coiled-coil region" evidence="1">
    <location>
        <begin position="49"/>
        <end position="78"/>
    </location>
</feature>
<organism evidence="3 4">
    <name type="scientific">Symbiodinium natans</name>
    <dbReference type="NCBI Taxonomy" id="878477"/>
    <lineage>
        <taxon>Eukaryota</taxon>
        <taxon>Sar</taxon>
        <taxon>Alveolata</taxon>
        <taxon>Dinophyceae</taxon>
        <taxon>Suessiales</taxon>
        <taxon>Symbiodiniaceae</taxon>
        <taxon>Symbiodinium</taxon>
    </lineage>
</organism>
<name>A0A812JZH3_9DINO</name>
<gene>
    <name evidence="3" type="ORF">SNAT2548_LOCUS8050</name>
</gene>
<feature type="region of interest" description="Disordered" evidence="2">
    <location>
        <begin position="523"/>
        <end position="597"/>
    </location>
</feature>
<dbReference type="OrthoDB" id="412077at2759"/>
<evidence type="ECO:0000256" key="1">
    <source>
        <dbReference type="SAM" id="Coils"/>
    </source>
</evidence>
<dbReference type="EMBL" id="CAJNDS010000580">
    <property type="protein sequence ID" value="CAE7220410.1"/>
    <property type="molecule type" value="Genomic_DNA"/>
</dbReference>